<dbReference type="EMBL" id="WIXE01002432">
    <property type="protein sequence ID" value="KAK5984820.1"/>
    <property type="molecule type" value="Genomic_DNA"/>
</dbReference>
<keyword evidence="1" id="KW-0472">Membrane</keyword>
<reference evidence="2 3" key="1">
    <citation type="submission" date="2019-10" db="EMBL/GenBank/DDBJ databases">
        <title>Assembly and Annotation for the nematode Trichostrongylus colubriformis.</title>
        <authorList>
            <person name="Martin J."/>
        </authorList>
    </citation>
    <scope>NUCLEOTIDE SEQUENCE [LARGE SCALE GENOMIC DNA]</scope>
    <source>
        <strain evidence="2">G859</strain>
        <tissue evidence="2">Whole worm</tissue>
    </source>
</reference>
<evidence type="ECO:0008006" key="4">
    <source>
        <dbReference type="Google" id="ProtNLM"/>
    </source>
</evidence>
<feature type="transmembrane region" description="Helical" evidence="1">
    <location>
        <begin position="120"/>
        <end position="146"/>
    </location>
</feature>
<dbReference type="AlphaFoldDB" id="A0AAN8G6R6"/>
<accession>A0AAN8G6R6</accession>
<evidence type="ECO:0000313" key="2">
    <source>
        <dbReference type="EMBL" id="KAK5984820.1"/>
    </source>
</evidence>
<dbReference type="PROSITE" id="PS51257">
    <property type="entry name" value="PROKAR_LIPOPROTEIN"/>
    <property type="match status" value="1"/>
</dbReference>
<name>A0AAN8G6R6_TRICO</name>
<protein>
    <recommendedName>
        <fullName evidence="4">EGF-like domain-containing protein</fullName>
    </recommendedName>
</protein>
<evidence type="ECO:0000313" key="3">
    <source>
        <dbReference type="Proteomes" id="UP001331761"/>
    </source>
</evidence>
<sequence>MVEKRQERVFCHSLAPMVIAQLGWQTPWFLSCTFPEIEHMATARTRCMHRDDDMIEVCDCFDGYRGPLCEQTIQPKTSSLIFLPRREPGMEFDPYFEEEGQNEAYHEDEWSYWTPNNSHWIAFILLHLVLVIIALTSVTVAVVCYLRRKKSSYRAINQMAKPS</sequence>
<gene>
    <name evidence="2" type="ORF">GCK32_009916</name>
</gene>
<feature type="non-terminal residue" evidence="2">
    <location>
        <position position="163"/>
    </location>
</feature>
<dbReference type="Proteomes" id="UP001331761">
    <property type="component" value="Unassembled WGS sequence"/>
</dbReference>
<comment type="caution">
    <text evidence="2">The sequence shown here is derived from an EMBL/GenBank/DDBJ whole genome shotgun (WGS) entry which is preliminary data.</text>
</comment>
<keyword evidence="3" id="KW-1185">Reference proteome</keyword>
<proteinExistence type="predicted"/>
<keyword evidence="1" id="KW-0812">Transmembrane</keyword>
<organism evidence="2 3">
    <name type="scientific">Trichostrongylus colubriformis</name>
    <name type="common">Black scour worm</name>
    <dbReference type="NCBI Taxonomy" id="6319"/>
    <lineage>
        <taxon>Eukaryota</taxon>
        <taxon>Metazoa</taxon>
        <taxon>Ecdysozoa</taxon>
        <taxon>Nematoda</taxon>
        <taxon>Chromadorea</taxon>
        <taxon>Rhabditida</taxon>
        <taxon>Rhabditina</taxon>
        <taxon>Rhabditomorpha</taxon>
        <taxon>Strongyloidea</taxon>
        <taxon>Trichostrongylidae</taxon>
        <taxon>Trichostrongylus</taxon>
    </lineage>
</organism>
<keyword evidence="1" id="KW-1133">Transmembrane helix</keyword>
<evidence type="ECO:0000256" key="1">
    <source>
        <dbReference type="SAM" id="Phobius"/>
    </source>
</evidence>